<dbReference type="OrthoDB" id="9802792at2"/>
<dbReference type="EMBL" id="NBWU01000004">
    <property type="protein sequence ID" value="PCE63863.1"/>
    <property type="molecule type" value="Genomic_DNA"/>
</dbReference>
<sequence length="97" mass="11006">MKISLHNQPPYSFAIAEKSGSPLFQSRSFDSLEESQQFAQGIEKGQPHRFERFTDTEGLFRFRLINSTRVLVGQSIGYHSKAGMENAIKQLGVVFRV</sequence>
<protein>
    <recommendedName>
        <fullName evidence="1">DUF1508 domain-containing protein</fullName>
    </recommendedName>
</protein>
<dbReference type="SUPFAM" id="SSF160113">
    <property type="entry name" value="YegP-like"/>
    <property type="match status" value="1"/>
</dbReference>
<proteinExistence type="predicted"/>
<dbReference type="Proteomes" id="UP000219559">
    <property type="component" value="Unassembled WGS sequence"/>
</dbReference>
<dbReference type="Gene3D" id="2.30.29.80">
    <property type="match status" value="1"/>
</dbReference>
<reference evidence="2 3" key="1">
    <citation type="submission" date="2017-04" db="EMBL/GenBank/DDBJ databases">
        <title>A new member of the family Flavobacteriaceae isolated from ascidians.</title>
        <authorList>
            <person name="Chen L."/>
        </authorList>
    </citation>
    <scope>NUCLEOTIDE SEQUENCE [LARGE SCALE GENOMIC DNA]</scope>
    <source>
        <strain evidence="2 3">HQA918</strain>
    </source>
</reference>
<dbReference type="Pfam" id="PF07411">
    <property type="entry name" value="DUF1508"/>
    <property type="match status" value="1"/>
</dbReference>
<dbReference type="RefSeq" id="WP_097442580.1">
    <property type="nucleotide sequence ID" value="NZ_NBWU01000004.1"/>
</dbReference>
<evidence type="ECO:0000313" key="2">
    <source>
        <dbReference type="EMBL" id="PCE63863.1"/>
    </source>
</evidence>
<gene>
    <name evidence="2" type="ORF">B7P33_11395</name>
</gene>
<dbReference type="InterPro" id="IPR036913">
    <property type="entry name" value="YegP-like_sf"/>
</dbReference>
<accession>A0A2A4G603</accession>
<comment type="caution">
    <text evidence="2">The sequence shown here is derived from an EMBL/GenBank/DDBJ whole genome shotgun (WGS) entry which is preliminary data.</text>
</comment>
<name>A0A2A4G603_9FLAO</name>
<feature type="domain" description="DUF1508" evidence="1">
    <location>
        <begin position="55"/>
        <end position="89"/>
    </location>
</feature>
<organism evidence="2 3">
    <name type="scientific">Sediminicola luteus</name>
    <dbReference type="NCBI Taxonomy" id="319238"/>
    <lineage>
        <taxon>Bacteria</taxon>
        <taxon>Pseudomonadati</taxon>
        <taxon>Bacteroidota</taxon>
        <taxon>Flavobacteriia</taxon>
        <taxon>Flavobacteriales</taxon>
        <taxon>Flavobacteriaceae</taxon>
        <taxon>Sediminicola</taxon>
    </lineage>
</organism>
<keyword evidence="3" id="KW-1185">Reference proteome</keyword>
<dbReference type="AlphaFoldDB" id="A0A2A4G603"/>
<dbReference type="InterPro" id="IPR010879">
    <property type="entry name" value="DUF1508"/>
</dbReference>
<evidence type="ECO:0000313" key="3">
    <source>
        <dbReference type="Proteomes" id="UP000219559"/>
    </source>
</evidence>
<evidence type="ECO:0000259" key="1">
    <source>
        <dbReference type="Pfam" id="PF07411"/>
    </source>
</evidence>